<dbReference type="Proteomes" id="UP000181976">
    <property type="component" value="Unassembled WGS sequence"/>
</dbReference>
<dbReference type="OrthoDB" id="9773351at2"/>
<dbReference type="Pfam" id="PF10108">
    <property type="entry name" value="DNA_pol_B_exo2"/>
    <property type="match status" value="1"/>
</dbReference>
<dbReference type="GO" id="GO:0003676">
    <property type="term" value="F:nucleic acid binding"/>
    <property type="evidence" value="ECO:0007669"/>
    <property type="project" value="InterPro"/>
</dbReference>
<dbReference type="InterPro" id="IPR019288">
    <property type="entry name" value="3'-5'_exonuclease_PolB-like"/>
</dbReference>
<dbReference type="InParanoid" id="A0A1I1XRW4"/>
<dbReference type="SUPFAM" id="SSF53098">
    <property type="entry name" value="Ribonuclease H-like"/>
    <property type="match status" value="1"/>
</dbReference>
<dbReference type="Gene3D" id="3.30.420.10">
    <property type="entry name" value="Ribonuclease H-like superfamily/Ribonuclease H"/>
    <property type="match status" value="1"/>
</dbReference>
<evidence type="ECO:0000313" key="2">
    <source>
        <dbReference type="EMBL" id="SFE09989.1"/>
    </source>
</evidence>
<keyword evidence="3" id="KW-1185">Reference proteome</keyword>
<sequence>MLNDIPAEKLMYIDIETVPQQKSFEQLDETMQALWINKSKKTSGGDVPPDEDYVRAGIYAEFGKIVCISAGIIKPEMGVRTLRVKSFFGHNEKELLQNFAAALNSFTSKPGTNICGHNVKEFDFPYIARRMIINGIPLPDILDVAGKKPWEVKFIDTLDLWKFGDYKHYTSLNLLTHILGIPSPKDDIDGSDVARVYYEENDVERIARYCEKDVFATVQLFLRLKGEELLDPENVISV</sequence>
<gene>
    <name evidence="2" type="ORF">SAMN05444380_106134</name>
</gene>
<dbReference type="RefSeq" id="WP_010527340.1">
    <property type="nucleotide sequence ID" value="NZ_AFSL01000041.1"/>
</dbReference>
<evidence type="ECO:0000259" key="1">
    <source>
        <dbReference type="Pfam" id="PF10108"/>
    </source>
</evidence>
<dbReference type="AlphaFoldDB" id="A0A1I1XRW4"/>
<dbReference type="eggNOG" id="COG3298">
    <property type="taxonomic scope" value="Bacteria"/>
</dbReference>
<protein>
    <recommendedName>
        <fullName evidence="1">Predicted 3'-5' exonuclease PolB-like domain-containing protein</fullName>
    </recommendedName>
</protein>
<dbReference type="InterPro" id="IPR012337">
    <property type="entry name" value="RNaseH-like_sf"/>
</dbReference>
<proteinExistence type="predicted"/>
<dbReference type="EMBL" id="FONA01000006">
    <property type="protein sequence ID" value="SFE09989.1"/>
    <property type="molecule type" value="Genomic_DNA"/>
</dbReference>
<evidence type="ECO:0000313" key="3">
    <source>
        <dbReference type="Proteomes" id="UP000181976"/>
    </source>
</evidence>
<dbReference type="InterPro" id="IPR036397">
    <property type="entry name" value="RNaseH_sf"/>
</dbReference>
<dbReference type="STRING" id="385682.SAMN05444380_106134"/>
<dbReference type="CDD" id="cd05782">
    <property type="entry name" value="DNA_polB_like1_exo"/>
    <property type="match status" value="1"/>
</dbReference>
<reference evidence="2 3" key="1">
    <citation type="submission" date="2016-10" db="EMBL/GenBank/DDBJ databases">
        <authorList>
            <person name="de Groot N.N."/>
        </authorList>
    </citation>
    <scope>NUCLEOTIDE SEQUENCE [LARGE SCALE GENOMIC DNA]</scope>
    <source>
        <strain evidence="2 3">DSM 19012</strain>
    </source>
</reference>
<feature type="domain" description="Predicted 3'-5' exonuclease PolB-like" evidence="1">
    <location>
        <begin position="61"/>
        <end position="225"/>
    </location>
</feature>
<organism evidence="2 3">
    <name type="scientific">Thermophagus xiamenensis</name>
    <dbReference type="NCBI Taxonomy" id="385682"/>
    <lineage>
        <taxon>Bacteria</taxon>
        <taxon>Pseudomonadati</taxon>
        <taxon>Bacteroidota</taxon>
        <taxon>Bacteroidia</taxon>
        <taxon>Marinilabiliales</taxon>
        <taxon>Marinilabiliaceae</taxon>
        <taxon>Thermophagus</taxon>
    </lineage>
</organism>
<accession>A0A1I1XRW4</accession>
<name>A0A1I1XRW4_9BACT</name>